<sequence>MDLNEKVNLKTIIFDLYKKDSDGLIKSDQINLLDQDKKELKTLSLTDNLKKLYEGLTNLFEKNVHSNNFNLSLMLTLFLQRYNYFYLTEIEWIKHCKTINKLNFKDPGTFFIEYISSFFENQIISYNLNYINILNRYKVQQWNANFYTKLISLTSDIKHGIDFQQKLLATEEMVKFLQNTKNIYSSLEGVGVESEKREFLAHSNEIKIVFQSMNQLINEIINLILKQS</sequence>
<reference evidence="1 2" key="1">
    <citation type="submission" date="2019-03" db="EMBL/GenBank/DDBJ databases">
        <title>Complete genome sequence of Spiroplasma gladiatoris TG-1 (DSM 22552).</title>
        <authorList>
            <person name="Lin Y.-C."/>
            <person name="Chou L."/>
            <person name="Kuo C.-H."/>
        </authorList>
    </citation>
    <scope>NUCLEOTIDE SEQUENCE [LARGE SCALE GENOMIC DNA]</scope>
    <source>
        <strain evidence="1 2">TG-1</strain>
    </source>
</reference>
<organism evidence="1 2">
    <name type="scientific">Spiroplasma gladiatoris</name>
    <dbReference type="NCBI Taxonomy" id="2143"/>
    <lineage>
        <taxon>Bacteria</taxon>
        <taxon>Bacillati</taxon>
        <taxon>Mycoplasmatota</taxon>
        <taxon>Mollicutes</taxon>
        <taxon>Entomoplasmatales</taxon>
        <taxon>Spiroplasmataceae</taxon>
        <taxon>Spiroplasma</taxon>
    </lineage>
</organism>
<evidence type="ECO:0000313" key="2">
    <source>
        <dbReference type="Proteomes" id="UP000294309"/>
    </source>
</evidence>
<accession>A0A4P7AH03</accession>
<gene>
    <name evidence="1" type="ORF">SGLAD_v1c04960</name>
</gene>
<keyword evidence="2" id="KW-1185">Reference proteome</keyword>
<dbReference type="KEGG" id="sgq:SGLAD_v1c04960"/>
<dbReference type="RefSeq" id="WP_134297484.1">
    <property type="nucleotide sequence ID" value="NZ_CP038013.1"/>
</dbReference>
<dbReference type="Proteomes" id="UP000294309">
    <property type="component" value="Chromosome"/>
</dbReference>
<proteinExistence type="predicted"/>
<protein>
    <submittedName>
        <fullName evidence="1">Uncharacterized protein</fullName>
    </submittedName>
</protein>
<dbReference type="AlphaFoldDB" id="A0A4P7AH03"/>
<evidence type="ECO:0000313" key="1">
    <source>
        <dbReference type="EMBL" id="QBQ07695.1"/>
    </source>
</evidence>
<dbReference type="OrthoDB" id="389120at2"/>
<name>A0A4P7AH03_9MOLU</name>
<dbReference type="EMBL" id="CP038013">
    <property type="protein sequence ID" value="QBQ07695.1"/>
    <property type="molecule type" value="Genomic_DNA"/>
</dbReference>